<proteinExistence type="predicted"/>
<dbReference type="InterPro" id="IPR051159">
    <property type="entry name" value="Hexapeptide_acetyltransf"/>
</dbReference>
<organism evidence="1 2">
    <name type="scientific">Actinomycetospora corticicola</name>
    <dbReference type="NCBI Taxonomy" id="663602"/>
    <lineage>
        <taxon>Bacteria</taxon>
        <taxon>Bacillati</taxon>
        <taxon>Actinomycetota</taxon>
        <taxon>Actinomycetes</taxon>
        <taxon>Pseudonocardiales</taxon>
        <taxon>Pseudonocardiaceae</taxon>
        <taxon>Actinomycetospora</taxon>
    </lineage>
</organism>
<dbReference type="AlphaFoldDB" id="A0A7Y9DT37"/>
<reference evidence="1 2" key="1">
    <citation type="submission" date="2020-07" db="EMBL/GenBank/DDBJ databases">
        <title>Sequencing the genomes of 1000 actinobacteria strains.</title>
        <authorList>
            <person name="Klenk H.-P."/>
        </authorList>
    </citation>
    <scope>NUCLEOTIDE SEQUENCE [LARGE SCALE GENOMIC DNA]</scope>
    <source>
        <strain evidence="1 2">DSM 45772</strain>
    </source>
</reference>
<dbReference type="EMBL" id="JACCBN010000001">
    <property type="protein sequence ID" value="NYD34904.1"/>
    <property type="molecule type" value="Genomic_DNA"/>
</dbReference>
<dbReference type="Proteomes" id="UP000535890">
    <property type="component" value="Unassembled WGS sequence"/>
</dbReference>
<dbReference type="InterPro" id="IPR011004">
    <property type="entry name" value="Trimer_LpxA-like_sf"/>
</dbReference>
<dbReference type="PANTHER" id="PTHR23416">
    <property type="entry name" value="SIALIC ACID SYNTHASE-RELATED"/>
    <property type="match status" value="1"/>
</dbReference>
<dbReference type="GO" id="GO:0016740">
    <property type="term" value="F:transferase activity"/>
    <property type="evidence" value="ECO:0007669"/>
    <property type="project" value="UniProtKB-KW"/>
</dbReference>
<comment type="caution">
    <text evidence="1">The sequence shown here is derived from an EMBL/GenBank/DDBJ whole genome shotgun (WGS) entry which is preliminary data.</text>
</comment>
<gene>
    <name evidence="1" type="ORF">BJ983_001006</name>
</gene>
<dbReference type="CDD" id="cd04647">
    <property type="entry name" value="LbH_MAT_like"/>
    <property type="match status" value="1"/>
</dbReference>
<sequence length="209" mass="22362">MSWTEKVVGEFRVSPWRTLALGHPGRITASRHFRVCHRDHIRLATPSARLRLGTHAFGFARGDEGGLLRLDGDLELRGNVQVGVGAAWTVGEGATLSIGDRTYFSPSTRIVAMNGITIGDDCAISWDVQLLDEDFHEVIIDGDVRPTGAPITIGDHVWIGSRATVLKGSVIPDDTSVASGAVVAGVFTEPGTVLAGCPAKVVRRNVVWT</sequence>
<protein>
    <submittedName>
        <fullName evidence="1">Acetyltransferase-like isoleucine patch superfamily enzyme</fullName>
    </submittedName>
</protein>
<evidence type="ECO:0000313" key="2">
    <source>
        <dbReference type="Proteomes" id="UP000535890"/>
    </source>
</evidence>
<dbReference type="SUPFAM" id="SSF51161">
    <property type="entry name" value="Trimeric LpxA-like enzymes"/>
    <property type="match status" value="1"/>
</dbReference>
<keyword evidence="2" id="KW-1185">Reference proteome</keyword>
<keyword evidence="1" id="KW-0808">Transferase</keyword>
<dbReference type="Gene3D" id="2.160.10.10">
    <property type="entry name" value="Hexapeptide repeat proteins"/>
    <property type="match status" value="1"/>
</dbReference>
<accession>A0A7Y9DT37</accession>
<name>A0A7Y9DT37_9PSEU</name>
<dbReference type="InterPro" id="IPR001451">
    <property type="entry name" value="Hexapep"/>
</dbReference>
<dbReference type="RefSeq" id="WP_218890119.1">
    <property type="nucleotide sequence ID" value="NZ_BAABHP010000003.1"/>
</dbReference>
<evidence type="ECO:0000313" key="1">
    <source>
        <dbReference type="EMBL" id="NYD34904.1"/>
    </source>
</evidence>
<dbReference type="Pfam" id="PF00132">
    <property type="entry name" value="Hexapep"/>
    <property type="match status" value="1"/>
</dbReference>